<dbReference type="PRINTS" id="PR00505">
    <property type="entry name" value="D12N6MTFRASE"/>
</dbReference>
<dbReference type="NCBIfam" id="TIGR00571">
    <property type="entry name" value="dam"/>
    <property type="match status" value="1"/>
</dbReference>
<reference evidence="7" key="1">
    <citation type="journal article" date="2021" name="Proc. Natl. Acad. Sci. U.S.A.">
        <title>A Catalog of Tens of Thousands of Viruses from Human Metagenomes Reveals Hidden Associations with Chronic Diseases.</title>
        <authorList>
            <person name="Tisza M.J."/>
            <person name="Buck C.B."/>
        </authorList>
    </citation>
    <scope>NUCLEOTIDE SEQUENCE</scope>
    <source>
        <strain evidence="7">CtqfO1</strain>
    </source>
</reference>
<evidence type="ECO:0000256" key="2">
    <source>
        <dbReference type="ARBA" id="ARBA00011900"/>
    </source>
</evidence>
<dbReference type="PROSITE" id="PS00092">
    <property type="entry name" value="N6_MTASE"/>
    <property type="match status" value="1"/>
</dbReference>
<dbReference type="InterPro" id="IPR012263">
    <property type="entry name" value="M_m6A_EcoRV"/>
</dbReference>
<evidence type="ECO:0000256" key="3">
    <source>
        <dbReference type="ARBA" id="ARBA00022603"/>
    </source>
</evidence>
<keyword evidence="3 7" id="KW-0489">Methyltransferase</keyword>
<evidence type="ECO:0000313" key="7">
    <source>
        <dbReference type="EMBL" id="DAF57427.1"/>
    </source>
</evidence>
<dbReference type="InterPro" id="IPR023095">
    <property type="entry name" value="Ade_MeTrfase_dom_2"/>
</dbReference>
<dbReference type="GO" id="GO:0009007">
    <property type="term" value="F:site-specific DNA-methyltransferase (adenine-specific) activity"/>
    <property type="evidence" value="ECO:0007669"/>
    <property type="project" value="UniProtKB-EC"/>
</dbReference>
<name>A0A8S5T338_9CAUD</name>
<keyword evidence="5" id="KW-0949">S-adenosyl-L-methionine</keyword>
<dbReference type="PANTHER" id="PTHR30481:SF3">
    <property type="entry name" value="DNA ADENINE METHYLASE"/>
    <property type="match status" value="1"/>
</dbReference>
<dbReference type="EMBL" id="BK032734">
    <property type="protein sequence ID" value="DAF57427.1"/>
    <property type="molecule type" value="Genomic_DNA"/>
</dbReference>
<dbReference type="PIRSF" id="PIRSF000398">
    <property type="entry name" value="M_m6A_EcoRV"/>
    <property type="match status" value="1"/>
</dbReference>
<organism evidence="7">
    <name type="scientific">Myoviridae sp. ctqfO1</name>
    <dbReference type="NCBI Taxonomy" id="2827710"/>
    <lineage>
        <taxon>Viruses</taxon>
        <taxon>Duplodnaviria</taxon>
        <taxon>Heunggongvirae</taxon>
        <taxon>Uroviricota</taxon>
        <taxon>Caudoviricetes</taxon>
    </lineage>
</organism>
<dbReference type="GO" id="GO:0043565">
    <property type="term" value="F:sequence-specific DNA binding"/>
    <property type="evidence" value="ECO:0007669"/>
    <property type="project" value="TreeGrafter"/>
</dbReference>
<protein>
    <recommendedName>
        <fullName evidence="2">site-specific DNA-methyltransferase (adenine-specific)</fullName>
        <ecNumber evidence="2">2.1.1.72</ecNumber>
    </recommendedName>
</protein>
<dbReference type="EC" id="2.1.1.72" evidence="2"/>
<dbReference type="Gene3D" id="3.40.50.150">
    <property type="entry name" value="Vaccinia Virus protein VP39"/>
    <property type="match status" value="1"/>
</dbReference>
<evidence type="ECO:0000256" key="4">
    <source>
        <dbReference type="ARBA" id="ARBA00022679"/>
    </source>
</evidence>
<keyword evidence="4" id="KW-0808">Transferase</keyword>
<dbReference type="InterPro" id="IPR012327">
    <property type="entry name" value="MeTrfase_D12"/>
</dbReference>
<dbReference type="Gene3D" id="1.10.1020.10">
    <property type="entry name" value="Adenine-specific Methyltransferase, Domain 2"/>
    <property type="match status" value="1"/>
</dbReference>
<dbReference type="PANTHER" id="PTHR30481">
    <property type="entry name" value="DNA ADENINE METHYLASE"/>
    <property type="match status" value="1"/>
</dbReference>
<evidence type="ECO:0000256" key="1">
    <source>
        <dbReference type="ARBA" id="ARBA00006594"/>
    </source>
</evidence>
<dbReference type="GO" id="GO:0006298">
    <property type="term" value="P:mismatch repair"/>
    <property type="evidence" value="ECO:0007669"/>
    <property type="project" value="TreeGrafter"/>
</dbReference>
<dbReference type="InterPro" id="IPR002052">
    <property type="entry name" value="DNA_methylase_N6_adenine_CS"/>
</dbReference>
<dbReference type="InterPro" id="IPR029063">
    <property type="entry name" value="SAM-dependent_MTases_sf"/>
</dbReference>
<dbReference type="GO" id="GO:0009307">
    <property type="term" value="P:DNA restriction-modification system"/>
    <property type="evidence" value="ECO:0007669"/>
    <property type="project" value="InterPro"/>
</dbReference>
<proteinExistence type="inferred from homology"/>
<dbReference type="Pfam" id="PF02086">
    <property type="entry name" value="MethyltransfD12"/>
    <property type="match status" value="1"/>
</dbReference>
<dbReference type="GO" id="GO:0032259">
    <property type="term" value="P:methylation"/>
    <property type="evidence" value="ECO:0007669"/>
    <property type="project" value="UniProtKB-KW"/>
</dbReference>
<sequence>MKLLVHWVGGKSRLVPKLKELMPKKYNDYYEPFLGSGALAFSILGGGQRHLSDINHRLITMYKEVREHPQEVIDLIKTFNNTEEEYYRVRDLFNTTNDSLTIAASFIYLNKKCFNGLYRENSKGEFNVPWIENGKVIDYDAILEMSKYLQDVNIECMSYESITPKEGDFVYIDPPYVDNFTNYVKNKFSHQELKEFIDKLTNDGVMVMFSNSIHAEELYKDYNIHYVEVGRQVNCDKTKRGKVKEIIGTNY</sequence>
<dbReference type="SUPFAM" id="SSF53335">
    <property type="entry name" value="S-adenosyl-L-methionine-dependent methyltransferases"/>
    <property type="match status" value="1"/>
</dbReference>
<comment type="similarity">
    <text evidence="1">Belongs to the N(4)/N(6)-methyltransferase family.</text>
</comment>
<evidence type="ECO:0000256" key="5">
    <source>
        <dbReference type="ARBA" id="ARBA00022691"/>
    </source>
</evidence>
<comment type="catalytic activity">
    <reaction evidence="6">
        <text>a 2'-deoxyadenosine in DNA + S-adenosyl-L-methionine = an N(6)-methyl-2'-deoxyadenosine in DNA + S-adenosyl-L-homocysteine + H(+)</text>
        <dbReference type="Rhea" id="RHEA:15197"/>
        <dbReference type="Rhea" id="RHEA-COMP:12418"/>
        <dbReference type="Rhea" id="RHEA-COMP:12419"/>
        <dbReference type="ChEBI" id="CHEBI:15378"/>
        <dbReference type="ChEBI" id="CHEBI:57856"/>
        <dbReference type="ChEBI" id="CHEBI:59789"/>
        <dbReference type="ChEBI" id="CHEBI:90615"/>
        <dbReference type="ChEBI" id="CHEBI:90616"/>
        <dbReference type="EC" id="2.1.1.72"/>
    </reaction>
</comment>
<evidence type="ECO:0000256" key="6">
    <source>
        <dbReference type="ARBA" id="ARBA00047942"/>
    </source>
</evidence>
<dbReference type="GO" id="GO:1904047">
    <property type="term" value="F:S-adenosyl-L-methionine binding"/>
    <property type="evidence" value="ECO:0007669"/>
    <property type="project" value="TreeGrafter"/>
</dbReference>
<accession>A0A8S5T338</accession>